<evidence type="ECO:0000256" key="8">
    <source>
        <dbReference type="ARBA" id="ARBA00023012"/>
    </source>
</evidence>
<dbReference type="EMBL" id="JBHSQJ010000103">
    <property type="protein sequence ID" value="MFC5910208.1"/>
    <property type="molecule type" value="Genomic_DNA"/>
</dbReference>
<keyword evidence="8" id="KW-0902">Two-component regulatory system</keyword>
<dbReference type="GO" id="GO:0016301">
    <property type="term" value="F:kinase activity"/>
    <property type="evidence" value="ECO:0007669"/>
    <property type="project" value="UniProtKB-KW"/>
</dbReference>
<evidence type="ECO:0000256" key="4">
    <source>
        <dbReference type="ARBA" id="ARBA00022679"/>
    </source>
</evidence>
<dbReference type="EC" id="2.7.13.3" evidence="2"/>
<feature type="transmembrane region" description="Helical" evidence="9">
    <location>
        <begin position="90"/>
        <end position="107"/>
    </location>
</feature>
<evidence type="ECO:0000256" key="2">
    <source>
        <dbReference type="ARBA" id="ARBA00012438"/>
    </source>
</evidence>
<comment type="catalytic activity">
    <reaction evidence="1">
        <text>ATP + protein L-histidine = ADP + protein N-phospho-L-histidine.</text>
        <dbReference type="EC" id="2.7.13.3"/>
    </reaction>
</comment>
<evidence type="ECO:0000256" key="5">
    <source>
        <dbReference type="ARBA" id="ARBA00022741"/>
    </source>
</evidence>
<keyword evidence="9" id="KW-0472">Membrane</keyword>
<keyword evidence="4" id="KW-0808">Transferase</keyword>
<dbReference type="Pfam" id="PF07730">
    <property type="entry name" value="HisKA_3"/>
    <property type="match status" value="1"/>
</dbReference>
<dbReference type="SUPFAM" id="SSF55874">
    <property type="entry name" value="ATPase domain of HSP90 chaperone/DNA topoisomerase II/histidine kinase"/>
    <property type="match status" value="1"/>
</dbReference>
<evidence type="ECO:0000259" key="10">
    <source>
        <dbReference type="Pfam" id="PF07730"/>
    </source>
</evidence>
<evidence type="ECO:0000313" key="12">
    <source>
        <dbReference type="Proteomes" id="UP001596174"/>
    </source>
</evidence>
<reference evidence="12" key="1">
    <citation type="journal article" date="2019" name="Int. J. Syst. Evol. Microbiol.">
        <title>The Global Catalogue of Microorganisms (GCM) 10K type strain sequencing project: providing services to taxonomists for standard genome sequencing and annotation.</title>
        <authorList>
            <consortium name="The Broad Institute Genomics Platform"/>
            <consortium name="The Broad Institute Genome Sequencing Center for Infectious Disease"/>
            <person name="Wu L."/>
            <person name="Ma J."/>
        </authorList>
    </citation>
    <scope>NUCLEOTIDE SEQUENCE [LARGE SCALE GENOMIC DNA]</scope>
    <source>
        <strain evidence="12">JCM 4816</strain>
    </source>
</reference>
<dbReference type="InterPro" id="IPR050482">
    <property type="entry name" value="Sensor_HK_TwoCompSys"/>
</dbReference>
<dbReference type="InterPro" id="IPR011712">
    <property type="entry name" value="Sig_transdc_His_kin_sub3_dim/P"/>
</dbReference>
<evidence type="ECO:0000256" key="3">
    <source>
        <dbReference type="ARBA" id="ARBA00022553"/>
    </source>
</evidence>
<gene>
    <name evidence="11" type="ORF">ACFP3V_23675</name>
</gene>
<protein>
    <recommendedName>
        <fullName evidence="2">histidine kinase</fullName>
        <ecNumber evidence="2">2.7.13.3</ecNumber>
    </recommendedName>
</protein>
<dbReference type="CDD" id="cd16917">
    <property type="entry name" value="HATPase_UhpB-NarQ-NarX-like"/>
    <property type="match status" value="1"/>
</dbReference>
<evidence type="ECO:0000256" key="6">
    <source>
        <dbReference type="ARBA" id="ARBA00022777"/>
    </source>
</evidence>
<name>A0ABW1G867_9ACTN</name>
<evidence type="ECO:0000256" key="7">
    <source>
        <dbReference type="ARBA" id="ARBA00022840"/>
    </source>
</evidence>
<keyword evidence="5" id="KW-0547">Nucleotide-binding</keyword>
<feature type="transmembrane region" description="Helical" evidence="9">
    <location>
        <begin position="119"/>
        <end position="139"/>
    </location>
</feature>
<keyword evidence="3" id="KW-0597">Phosphoprotein</keyword>
<feature type="transmembrane region" description="Helical" evidence="9">
    <location>
        <begin position="51"/>
        <end position="78"/>
    </location>
</feature>
<keyword evidence="9" id="KW-1133">Transmembrane helix</keyword>
<evidence type="ECO:0000256" key="9">
    <source>
        <dbReference type="SAM" id="Phobius"/>
    </source>
</evidence>
<keyword evidence="6 11" id="KW-0418">Kinase</keyword>
<dbReference type="Proteomes" id="UP001596174">
    <property type="component" value="Unassembled WGS sequence"/>
</dbReference>
<organism evidence="11 12">
    <name type="scientific">Streptacidiphilus monticola</name>
    <dbReference type="NCBI Taxonomy" id="2161674"/>
    <lineage>
        <taxon>Bacteria</taxon>
        <taxon>Bacillati</taxon>
        <taxon>Actinomycetota</taxon>
        <taxon>Actinomycetes</taxon>
        <taxon>Kitasatosporales</taxon>
        <taxon>Streptomycetaceae</taxon>
        <taxon>Streptacidiphilus</taxon>
    </lineage>
</organism>
<proteinExistence type="predicted"/>
<keyword evidence="12" id="KW-1185">Reference proteome</keyword>
<accession>A0ABW1G867</accession>
<dbReference type="Gene3D" id="1.20.5.1930">
    <property type="match status" value="1"/>
</dbReference>
<dbReference type="Gene3D" id="3.30.565.10">
    <property type="entry name" value="Histidine kinase-like ATPase, C-terminal domain"/>
    <property type="match status" value="1"/>
</dbReference>
<dbReference type="PANTHER" id="PTHR24421">
    <property type="entry name" value="NITRATE/NITRITE SENSOR PROTEIN NARX-RELATED"/>
    <property type="match status" value="1"/>
</dbReference>
<sequence length="373" mass="40562">MRRAWYTAPWLTLAVPFLLACADALLADDLDSRVQLGTALLAAFALLLRRRLPLLALLLTLPGLQLGYIWLAPMTALYSVAAERRRRVETACCAVLVGLADFWPWPWNEVTLGWDRTTALAVMYALLTAGAPVAFGLLVHTRRELAVRLDELTRGQERERRLLEQSVLAKERARLAREMHDVVSHQVSLISIQAGALQLRAEDPQAVAESARTIRQLSVKTLEELRQMVGVLRAAAGGDVSRLTPQPRLDDLPRLVAACGLDAALELPEGLAGFPEPVQRAAYRTVQEGLTNVRKYAPGADVVVRLRGEATVLHVTVENGPPSPDAEPLLLPSGGHGLIGLRERAQQLGGSLSARPTPAGGFVLTARLPSQRT</sequence>
<evidence type="ECO:0000256" key="1">
    <source>
        <dbReference type="ARBA" id="ARBA00000085"/>
    </source>
</evidence>
<comment type="caution">
    <text evidence="11">The sequence shown here is derived from an EMBL/GenBank/DDBJ whole genome shotgun (WGS) entry which is preliminary data.</text>
</comment>
<keyword evidence="7" id="KW-0067">ATP-binding</keyword>
<feature type="domain" description="Signal transduction histidine kinase subgroup 3 dimerisation and phosphoacceptor" evidence="10">
    <location>
        <begin position="171"/>
        <end position="235"/>
    </location>
</feature>
<dbReference type="InterPro" id="IPR036890">
    <property type="entry name" value="HATPase_C_sf"/>
</dbReference>
<dbReference type="PANTHER" id="PTHR24421:SF10">
    <property type="entry name" value="NITRATE_NITRITE SENSOR PROTEIN NARQ"/>
    <property type="match status" value="1"/>
</dbReference>
<evidence type="ECO:0000313" key="11">
    <source>
        <dbReference type="EMBL" id="MFC5910208.1"/>
    </source>
</evidence>
<dbReference type="PROSITE" id="PS51257">
    <property type="entry name" value="PROKAR_LIPOPROTEIN"/>
    <property type="match status" value="1"/>
</dbReference>
<dbReference type="RefSeq" id="WP_380586952.1">
    <property type="nucleotide sequence ID" value="NZ_JBHSQJ010000103.1"/>
</dbReference>
<keyword evidence="9" id="KW-0812">Transmembrane</keyword>